<dbReference type="Gene3D" id="3.20.20.150">
    <property type="entry name" value="Divalent-metal-dependent TIM barrel enzymes"/>
    <property type="match status" value="1"/>
</dbReference>
<evidence type="ECO:0000313" key="2">
    <source>
        <dbReference type="EMBL" id="SDM67796.1"/>
    </source>
</evidence>
<sequence>MQAPSVQLYAVRDALAADLEGTLARIAEIGYDRVEAFAFVEQAARLRRALDAAGLVAPSAHASIIEAAEPEPVLEAAQEVGAELLIDPYLPPDRWRTADDVARLAERANTAAALAAQAGMALGYHNHSWETSTLINGRHALEVFADELEPGVALEVDTFWAAFGGADAPALLRRLGQRVKAIHVKDGLMPTTPPPLPDDVAGVTAVMAQYTAQQQPAGRGEVDVAASLRAAPQALRVVEFDDYAGDIFEGIATSLAWLREHDA</sequence>
<dbReference type="InterPro" id="IPR013022">
    <property type="entry name" value="Xyl_isomerase-like_TIM-brl"/>
</dbReference>
<dbReference type="RefSeq" id="WP_092609479.1">
    <property type="nucleotide sequence ID" value="NZ_FNHU01000005.1"/>
</dbReference>
<protein>
    <submittedName>
        <fullName evidence="2">Sugar phosphate isomerase/epimerase</fullName>
    </submittedName>
</protein>
<proteinExistence type="predicted"/>
<dbReference type="AlphaFoldDB" id="A0A1G9V6V5"/>
<dbReference type="InterPro" id="IPR036237">
    <property type="entry name" value="Xyl_isomerase-like_sf"/>
</dbReference>
<dbReference type="OrthoDB" id="5182842at2"/>
<dbReference type="PANTHER" id="PTHR12110:SF41">
    <property type="entry name" value="INOSOSE DEHYDRATASE"/>
    <property type="match status" value="1"/>
</dbReference>
<name>A0A1G9V6V5_9ACTO</name>
<keyword evidence="2" id="KW-0413">Isomerase</keyword>
<gene>
    <name evidence="2" type="ORF">SAMN04487766_105123</name>
</gene>
<dbReference type="Proteomes" id="UP000199671">
    <property type="component" value="Unassembled WGS sequence"/>
</dbReference>
<dbReference type="PANTHER" id="PTHR12110">
    <property type="entry name" value="HYDROXYPYRUVATE ISOMERASE"/>
    <property type="match status" value="1"/>
</dbReference>
<accession>A0A1G9V6V5</accession>
<dbReference type="EMBL" id="FNHU01000005">
    <property type="protein sequence ID" value="SDM67796.1"/>
    <property type="molecule type" value="Genomic_DNA"/>
</dbReference>
<feature type="domain" description="Xylose isomerase-like TIM barrel" evidence="1">
    <location>
        <begin position="23"/>
        <end position="259"/>
    </location>
</feature>
<dbReference type="GO" id="GO:0016853">
    <property type="term" value="F:isomerase activity"/>
    <property type="evidence" value="ECO:0007669"/>
    <property type="project" value="UniProtKB-KW"/>
</dbReference>
<evidence type="ECO:0000259" key="1">
    <source>
        <dbReference type="Pfam" id="PF01261"/>
    </source>
</evidence>
<evidence type="ECO:0000313" key="3">
    <source>
        <dbReference type="Proteomes" id="UP000199671"/>
    </source>
</evidence>
<dbReference type="InterPro" id="IPR050312">
    <property type="entry name" value="IolE/XylAMocC-like"/>
</dbReference>
<organism evidence="2 3">
    <name type="scientific">Actinomyces ruminicola</name>
    <dbReference type="NCBI Taxonomy" id="332524"/>
    <lineage>
        <taxon>Bacteria</taxon>
        <taxon>Bacillati</taxon>
        <taxon>Actinomycetota</taxon>
        <taxon>Actinomycetes</taxon>
        <taxon>Actinomycetales</taxon>
        <taxon>Actinomycetaceae</taxon>
        <taxon>Actinomyces</taxon>
    </lineage>
</organism>
<dbReference type="Pfam" id="PF01261">
    <property type="entry name" value="AP_endonuc_2"/>
    <property type="match status" value="1"/>
</dbReference>
<reference evidence="2 3" key="1">
    <citation type="submission" date="2016-10" db="EMBL/GenBank/DDBJ databases">
        <authorList>
            <person name="de Groot N.N."/>
        </authorList>
    </citation>
    <scope>NUCLEOTIDE SEQUENCE [LARGE SCALE GENOMIC DNA]</scope>
    <source>
        <strain evidence="2 3">KPR-7B</strain>
    </source>
</reference>
<dbReference type="SUPFAM" id="SSF51658">
    <property type="entry name" value="Xylose isomerase-like"/>
    <property type="match status" value="1"/>
</dbReference>